<gene>
    <name evidence="1" type="ORF">S01H1_70183</name>
</gene>
<protein>
    <submittedName>
        <fullName evidence="1">Uncharacterized protein</fullName>
    </submittedName>
</protein>
<feature type="non-terminal residue" evidence="1">
    <location>
        <position position="246"/>
    </location>
</feature>
<reference evidence="1" key="1">
    <citation type="journal article" date="2014" name="Front. Microbiol.">
        <title>High frequency of phylogenetically diverse reductive dehalogenase-homologous genes in deep subseafloor sedimentary metagenomes.</title>
        <authorList>
            <person name="Kawai M."/>
            <person name="Futagami T."/>
            <person name="Toyoda A."/>
            <person name="Takaki Y."/>
            <person name="Nishi S."/>
            <person name="Hori S."/>
            <person name="Arai W."/>
            <person name="Tsubouchi T."/>
            <person name="Morono Y."/>
            <person name="Uchiyama I."/>
            <person name="Ito T."/>
            <person name="Fujiyama A."/>
            <person name="Inagaki F."/>
            <person name="Takami H."/>
        </authorList>
    </citation>
    <scope>NUCLEOTIDE SEQUENCE</scope>
    <source>
        <strain evidence="1">Expedition CK06-06</strain>
    </source>
</reference>
<proteinExistence type="predicted"/>
<dbReference type="EMBL" id="BARS01046653">
    <property type="protein sequence ID" value="GAG31480.1"/>
    <property type="molecule type" value="Genomic_DNA"/>
</dbReference>
<feature type="non-terminal residue" evidence="1">
    <location>
        <position position="1"/>
    </location>
</feature>
<dbReference type="AlphaFoldDB" id="X0WLG9"/>
<organism evidence="1">
    <name type="scientific">marine sediment metagenome</name>
    <dbReference type="NCBI Taxonomy" id="412755"/>
    <lineage>
        <taxon>unclassified sequences</taxon>
        <taxon>metagenomes</taxon>
        <taxon>ecological metagenomes</taxon>
    </lineage>
</organism>
<name>X0WLG9_9ZZZZ</name>
<sequence length="246" mass="24169">GTLDVAGQTDLAATLVATNVRGTLNVAEQATFTENIDANNGVDITNADLTVGGANFTVDDATGNVSTAGDVDVTGSVDILTNLSFDGANTVEEIVTSATVDLAAPSDNALVTEGALAGAIGNQAGSGLTYDALNNEIDLGGNLTSDAILGTNGNDFSVADDDLGTTNYLTVADGGNITIGDGTITTGTGLVTLGGNLDATNGVDITGADLTVATNTDLNGTLDVAGQTDLAATLVATNVRGTLNVA</sequence>
<evidence type="ECO:0000313" key="1">
    <source>
        <dbReference type="EMBL" id="GAG31480.1"/>
    </source>
</evidence>
<accession>X0WLG9</accession>
<comment type="caution">
    <text evidence="1">The sequence shown here is derived from an EMBL/GenBank/DDBJ whole genome shotgun (WGS) entry which is preliminary data.</text>
</comment>